<dbReference type="Pfam" id="PF06827">
    <property type="entry name" value="zf-FPG_IleRS"/>
    <property type="match status" value="1"/>
</dbReference>
<keyword evidence="12 16" id="KW-0511">Multifunctional enzyme</keyword>
<dbReference type="GO" id="GO:0140078">
    <property type="term" value="F:class I DNA-(apurinic or apyrimidinic site) endonuclease activity"/>
    <property type="evidence" value="ECO:0007669"/>
    <property type="project" value="UniProtKB-EC"/>
</dbReference>
<dbReference type="RefSeq" id="WP_205872257.1">
    <property type="nucleotide sequence ID" value="NZ_CP070872.1"/>
</dbReference>
<evidence type="ECO:0000256" key="11">
    <source>
        <dbReference type="ARBA" id="ARBA00023239"/>
    </source>
</evidence>
<dbReference type="InterPro" id="IPR010979">
    <property type="entry name" value="Ribosomal_uS13-like_H2TH"/>
</dbReference>
<evidence type="ECO:0000256" key="16">
    <source>
        <dbReference type="HAMAP-Rule" id="MF_00103"/>
    </source>
</evidence>
<evidence type="ECO:0000313" key="20">
    <source>
        <dbReference type="Proteomes" id="UP000663608"/>
    </source>
</evidence>
<feature type="domain" description="Formamidopyrimidine-DNA glycosylase catalytic" evidence="18">
    <location>
        <begin position="2"/>
        <end position="113"/>
    </location>
</feature>
<dbReference type="InterPro" id="IPR035937">
    <property type="entry name" value="FPG_N"/>
</dbReference>
<keyword evidence="5 16" id="KW-0227">DNA damage</keyword>
<evidence type="ECO:0000256" key="15">
    <source>
        <dbReference type="ARBA" id="ARBA00060177"/>
    </source>
</evidence>
<feature type="domain" description="FPG-type" evidence="17">
    <location>
        <begin position="237"/>
        <end position="271"/>
    </location>
</feature>
<dbReference type="EMBL" id="CP070872">
    <property type="protein sequence ID" value="QSE77189.1"/>
    <property type="molecule type" value="Genomic_DNA"/>
</dbReference>
<comment type="cofactor">
    <cofactor evidence="16">
        <name>Zn(2+)</name>
        <dbReference type="ChEBI" id="CHEBI:29105"/>
    </cofactor>
    <text evidence="16">Binds 1 zinc ion per subunit.</text>
</comment>
<evidence type="ECO:0000256" key="9">
    <source>
        <dbReference type="ARBA" id="ARBA00023125"/>
    </source>
</evidence>
<comment type="function">
    <text evidence="15">Involved in base excision repair of DNA damaged by oxidation or by mutagenic agents. Acts as a DNA glycosylase that recognizes and removes damaged bases. Has a preference for oxidized purines, such as 7,8-dihydro-8-oxoguanine (8-oxoG). Has AP (apurinic/apyrimidinic) lyase activity and introduces nicks in the DNA strand. Cleaves the DNA backbone by beta-delta elimination to generate a single-strand break at the site of the removed base with both 3'- and 5'-phosphates.</text>
</comment>
<keyword evidence="13 16" id="KW-0326">Glycosidase</keyword>
<dbReference type="InterPro" id="IPR020629">
    <property type="entry name" value="FPG_Glyclase"/>
</dbReference>
<dbReference type="NCBIfam" id="NF002211">
    <property type="entry name" value="PRK01103.1"/>
    <property type="match status" value="1"/>
</dbReference>
<evidence type="ECO:0000256" key="1">
    <source>
        <dbReference type="ARBA" id="ARBA00001668"/>
    </source>
</evidence>
<dbReference type="SUPFAM" id="SSF81624">
    <property type="entry name" value="N-terminal domain of MutM-like DNA repair proteins"/>
    <property type="match status" value="1"/>
</dbReference>
<evidence type="ECO:0000256" key="12">
    <source>
        <dbReference type="ARBA" id="ARBA00023268"/>
    </source>
</evidence>
<evidence type="ECO:0000256" key="2">
    <source>
        <dbReference type="ARBA" id="ARBA00009409"/>
    </source>
</evidence>
<dbReference type="EC" id="3.2.2.23" evidence="16"/>
<dbReference type="PANTHER" id="PTHR22993:SF9">
    <property type="entry name" value="FORMAMIDOPYRIMIDINE-DNA GLYCOSYLASE"/>
    <property type="match status" value="1"/>
</dbReference>
<evidence type="ECO:0000256" key="14">
    <source>
        <dbReference type="ARBA" id="ARBA00044632"/>
    </source>
</evidence>
<comment type="catalytic activity">
    <reaction evidence="14 16">
        <text>2'-deoxyribonucleotide-(2'-deoxyribose 5'-phosphate)-2'-deoxyribonucleotide-DNA = a 3'-end 2'-deoxyribonucleotide-(2,3-dehydro-2,3-deoxyribose 5'-phosphate)-DNA + a 5'-end 5'-phospho-2'-deoxyribonucleoside-DNA + H(+)</text>
        <dbReference type="Rhea" id="RHEA:66592"/>
        <dbReference type="Rhea" id="RHEA-COMP:13180"/>
        <dbReference type="Rhea" id="RHEA-COMP:16897"/>
        <dbReference type="Rhea" id="RHEA-COMP:17067"/>
        <dbReference type="ChEBI" id="CHEBI:15378"/>
        <dbReference type="ChEBI" id="CHEBI:136412"/>
        <dbReference type="ChEBI" id="CHEBI:157695"/>
        <dbReference type="ChEBI" id="CHEBI:167181"/>
        <dbReference type="EC" id="4.2.99.18"/>
    </reaction>
</comment>
<dbReference type="AlphaFoldDB" id="A0AA45QRP4"/>
<dbReference type="SMART" id="SM01232">
    <property type="entry name" value="H2TH"/>
    <property type="match status" value="1"/>
</dbReference>
<dbReference type="Proteomes" id="UP000663608">
    <property type="component" value="Chromosome"/>
</dbReference>
<evidence type="ECO:0000256" key="8">
    <source>
        <dbReference type="ARBA" id="ARBA00022833"/>
    </source>
</evidence>
<dbReference type="GO" id="GO:0006284">
    <property type="term" value="P:base-excision repair"/>
    <property type="evidence" value="ECO:0007669"/>
    <property type="project" value="InterPro"/>
</dbReference>
<evidence type="ECO:0000256" key="4">
    <source>
        <dbReference type="ARBA" id="ARBA00022723"/>
    </source>
</evidence>
<comment type="similarity">
    <text evidence="2 16">Belongs to the FPG family.</text>
</comment>
<comment type="caution">
    <text evidence="16">Lacks conserved residue(s) required for the propagation of feature annotation.</text>
</comment>
<feature type="active site" description="Proton donor" evidence="16">
    <location>
        <position position="3"/>
    </location>
</feature>
<dbReference type="NCBIfam" id="TIGR00577">
    <property type="entry name" value="fpg"/>
    <property type="match status" value="1"/>
</dbReference>
<dbReference type="SUPFAM" id="SSF46946">
    <property type="entry name" value="S13-like H2TH domain"/>
    <property type="match status" value="1"/>
</dbReference>
<dbReference type="SMART" id="SM00898">
    <property type="entry name" value="Fapy_DNA_glyco"/>
    <property type="match status" value="1"/>
</dbReference>
<feature type="active site" description="Proton donor; for beta-elimination activity" evidence="16">
    <location>
        <position position="58"/>
    </location>
</feature>
<sequence>MPELPEVETVRRGLEKEVVGLPIRGIEATYPRMVLTGFEQLQKTLQGQTITGISRRGKYLIFEIGEHWRLISHLRMEGKYRLAVLDEPLRKHDHLSIKFDDKQLIYSDVRKFGTWELILTDQLVSYFLQKKIGPEPTYEAFDEEIFREKLKKSTKKIKPYLLEQSLVTGLGNIYVDEALWYSKIHPETRANLLDDRSVHELHDAIIELLQKAVRLGGSSIRTYSALGTTGKMQDELQVYGKAETPCSRCGTKIQKIKVGGRGTHFCPTCQIKIG</sequence>
<dbReference type="InterPro" id="IPR012319">
    <property type="entry name" value="FPG_cat"/>
</dbReference>
<dbReference type="KEGG" id="lti:JW886_02700"/>
<proteinExistence type="inferred from homology"/>
<dbReference type="InterPro" id="IPR015887">
    <property type="entry name" value="DNA_glyclase_Znf_dom_DNA_BS"/>
</dbReference>
<organism evidence="19 20">
    <name type="scientific">Lactococcus taiwanensis</name>
    <dbReference type="NCBI Taxonomy" id="1151742"/>
    <lineage>
        <taxon>Bacteria</taxon>
        <taxon>Bacillati</taxon>
        <taxon>Bacillota</taxon>
        <taxon>Bacilli</taxon>
        <taxon>Lactobacillales</taxon>
        <taxon>Streptococcaceae</taxon>
        <taxon>Lactococcus</taxon>
    </lineage>
</organism>
<name>A0AA45QRP4_9LACT</name>
<evidence type="ECO:0000313" key="19">
    <source>
        <dbReference type="EMBL" id="QSE77189.1"/>
    </source>
</evidence>
<dbReference type="PROSITE" id="PS01242">
    <property type="entry name" value="ZF_FPG_1"/>
    <property type="match status" value="1"/>
</dbReference>
<protein>
    <recommendedName>
        <fullName evidence="16">Formamidopyrimidine-DNA glycosylase</fullName>
        <shortName evidence="16">Fapy-DNA glycosylase</shortName>
        <ecNumber evidence="16">3.2.2.23</ecNumber>
    </recommendedName>
    <alternativeName>
        <fullName evidence="16">DNA-(apurinic or apyrimidinic site) lyase MutM</fullName>
        <shortName evidence="16">AP lyase MutM</shortName>
        <ecNumber evidence="16">4.2.99.18</ecNumber>
    </alternativeName>
</protein>
<evidence type="ECO:0000259" key="18">
    <source>
        <dbReference type="PROSITE" id="PS51068"/>
    </source>
</evidence>
<feature type="binding site" evidence="16">
    <location>
        <position position="110"/>
    </location>
    <ligand>
        <name>DNA</name>
        <dbReference type="ChEBI" id="CHEBI:16991"/>
    </ligand>
</feature>
<dbReference type="Gene3D" id="3.20.190.10">
    <property type="entry name" value="MutM-like, N-terminal"/>
    <property type="match status" value="1"/>
</dbReference>
<feature type="binding site" evidence="16">
    <location>
        <position position="92"/>
    </location>
    <ligand>
        <name>DNA</name>
        <dbReference type="ChEBI" id="CHEBI:16991"/>
    </ligand>
</feature>
<keyword evidence="20" id="KW-1185">Reference proteome</keyword>
<evidence type="ECO:0000256" key="3">
    <source>
        <dbReference type="ARBA" id="ARBA00011245"/>
    </source>
</evidence>
<feature type="active site" description="Schiff-base intermediate with DNA" evidence="16">
    <location>
        <position position="2"/>
    </location>
</feature>
<dbReference type="InterPro" id="IPR010663">
    <property type="entry name" value="Znf_FPG/IleRS"/>
</dbReference>
<dbReference type="PROSITE" id="PS51068">
    <property type="entry name" value="FPG_CAT"/>
    <property type="match status" value="1"/>
</dbReference>
<dbReference type="InterPro" id="IPR015886">
    <property type="entry name" value="H2TH_FPG"/>
</dbReference>
<reference evidence="19 20" key="1">
    <citation type="submission" date="2021-02" db="EMBL/GenBank/DDBJ databases">
        <title>Complete genome sequence of Lactococcus lactis strain K_LL004.</title>
        <authorList>
            <person name="Kim H.B."/>
        </authorList>
    </citation>
    <scope>NUCLEOTIDE SEQUENCE [LARGE SCALE GENOMIC DNA]</scope>
    <source>
        <strain evidence="19 20">K_LL004</strain>
    </source>
</reference>
<dbReference type="HAMAP" id="MF_00103">
    <property type="entry name" value="Fapy_DNA_glycosyl"/>
    <property type="match status" value="1"/>
</dbReference>
<dbReference type="CDD" id="cd08966">
    <property type="entry name" value="EcFpg-like_N"/>
    <property type="match status" value="1"/>
</dbReference>
<dbReference type="Pfam" id="PF06831">
    <property type="entry name" value="H2TH"/>
    <property type="match status" value="1"/>
</dbReference>
<accession>A0AA45QRP4</accession>
<evidence type="ECO:0000256" key="10">
    <source>
        <dbReference type="ARBA" id="ARBA00023204"/>
    </source>
</evidence>
<dbReference type="EC" id="4.2.99.18" evidence="16"/>
<evidence type="ECO:0000256" key="6">
    <source>
        <dbReference type="ARBA" id="ARBA00022771"/>
    </source>
</evidence>
<gene>
    <name evidence="16 19" type="primary">mutM</name>
    <name evidence="16" type="synonym">fpg</name>
    <name evidence="19" type="ORF">JW886_02700</name>
</gene>
<dbReference type="PROSITE" id="PS51066">
    <property type="entry name" value="ZF_FPG_2"/>
    <property type="match status" value="1"/>
</dbReference>
<feature type="active site" description="Proton donor; for delta-elimination activity" evidence="16">
    <location>
        <position position="261"/>
    </location>
</feature>
<evidence type="ECO:0000259" key="17">
    <source>
        <dbReference type="PROSITE" id="PS51066"/>
    </source>
</evidence>
<dbReference type="Pfam" id="PF01149">
    <property type="entry name" value="Fapy_DNA_glyco"/>
    <property type="match status" value="1"/>
</dbReference>
<comment type="subunit">
    <text evidence="3 16">Monomer.</text>
</comment>
<keyword evidence="6 16" id="KW-0863">Zinc-finger</keyword>
<keyword evidence="7 16" id="KW-0378">Hydrolase</keyword>
<keyword evidence="11 16" id="KW-0456">Lyase</keyword>
<dbReference type="GO" id="GO:0008270">
    <property type="term" value="F:zinc ion binding"/>
    <property type="evidence" value="ECO:0007669"/>
    <property type="project" value="UniProtKB-UniRule"/>
</dbReference>
<dbReference type="GO" id="GO:0003684">
    <property type="term" value="F:damaged DNA binding"/>
    <property type="evidence" value="ECO:0007669"/>
    <property type="project" value="InterPro"/>
</dbReference>
<dbReference type="FunFam" id="3.20.190.10:FF:000001">
    <property type="entry name" value="Formamidopyrimidine-DNA glycosylase"/>
    <property type="match status" value="1"/>
</dbReference>
<evidence type="ECO:0000256" key="13">
    <source>
        <dbReference type="ARBA" id="ARBA00023295"/>
    </source>
</evidence>
<dbReference type="Gene3D" id="1.10.8.50">
    <property type="match status" value="1"/>
</dbReference>
<comment type="catalytic activity">
    <reaction evidence="1 16">
        <text>Hydrolysis of DNA containing ring-opened 7-methylguanine residues, releasing 2,6-diamino-4-hydroxy-5-(N-methyl)formamidopyrimidine.</text>
        <dbReference type="EC" id="3.2.2.23"/>
    </reaction>
</comment>
<evidence type="ECO:0000256" key="5">
    <source>
        <dbReference type="ARBA" id="ARBA00022763"/>
    </source>
</evidence>
<keyword evidence="8 16" id="KW-0862">Zinc</keyword>
<evidence type="ECO:0000256" key="7">
    <source>
        <dbReference type="ARBA" id="ARBA00022801"/>
    </source>
</evidence>
<dbReference type="FunFam" id="1.10.8.50:FF:000003">
    <property type="entry name" value="Formamidopyrimidine-DNA glycosylase"/>
    <property type="match status" value="1"/>
</dbReference>
<dbReference type="GO" id="GO:0003690">
    <property type="term" value="F:double-stranded DNA binding"/>
    <property type="evidence" value="ECO:0007669"/>
    <property type="project" value="UniProtKB-ARBA"/>
</dbReference>
<keyword evidence="10 16" id="KW-0234">DNA repair</keyword>
<keyword evidence="9 16" id="KW-0238">DNA-binding</keyword>
<comment type="function">
    <text evidence="16">Involved in base excision repair of DNA damaged by oxidation or by mutagenic agents. Acts as DNA glycosylase that recognizes and removes damaged bases. Has a preference for oxidized purines, such as 7,8-dihydro-8-oxoguanine (8-oxoG). Has AP (apurinic/apyrimidinic) lyase activity and introduces nicks in the DNA strand. Cleaves the DNA backbone by beta-delta elimination to generate a single-strand break at the site of the removed base with both 3'- and 5'-phosphates.</text>
</comment>
<keyword evidence="4 16" id="KW-0479">Metal-binding</keyword>
<dbReference type="PANTHER" id="PTHR22993">
    <property type="entry name" value="FORMAMIDOPYRIMIDINE-DNA GLYCOSYLASE"/>
    <property type="match status" value="1"/>
</dbReference>
<dbReference type="InterPro" id="IPR000214">
    <property type="entry name" value="Znf_DNA_glyclase/AP_lyase"/>
</dbReference>
<dbReference type="SUPFAM" id="SSF57716">
    <property type="entry name" value="Glucocorticoid receptor-like (DNA-binding domain)"/>
    <property type="match status" value="1"/>
</dbReference>
<dbReference type="GO" id="GO:0034039">
    <property type="term" value="F:8-oxo-7,8-dihydroguanine DNA N-glycosylase activity"/>
    <property type="evidence" value="ECO:0007669"/>
    <property type="project" value="TreeGrafter"/>
</dbReference>